<keyword evidence="2 4" id="KW-0863">Zinc-finger</keyword>
<feature type="compositionally biased region" description="Low complexity" evidence="5">
    <location>
        <begin position="334"/>
        <end position="351"/>
    </location>
</feature>
<dbReference type="Proteomes" id="UP001304243">
    <property type="component" value="Unassembled WGS sequence"/>
</dbReference>
<dbReference type="GeneID" id="89951785"/>
<evidence type="ECO:0000256" key="3">
    <source>
        <dbReference type="ARBA" id="ARBA00022833"/>
    </source>
</evidence>
<keyword evidence="9" id="KW-1185">Reference proteome</keyword>
<keyword evidence="1" id="KW-0479">Metal-binding</keyword>
<evidence type="ECO:0000256" key="4">
    <source>
        <dbReference type="PROSITE-ProRule" id="PRU00146"/>
    </source>
</evidence>
<dbReference type="Pfam" id="PF00628">
    <property type="entry name" value="PHD"/>
    <property type="match status" value="1"/>
</dbReference>
<feature type="compositionally biased region" description="Basic residues" evidence="5">
    <location>
        <begin position="195"/>
        <end position="208"/>
    </location>
</feature>
<evidence type="ECO:0000313" key="8">
    <source>
        <dbReference type="EMBL" id="KAK4509949.1"/>
    </source>
</evidence>
<feature type="domain" description="PHD-type" evidence="6">
    <location>
        <begin position="24"/>
        <end position="78"/>
    </location>
</feature>
<dbReference type="InterPro" id="IPR001965">
    <property type="entry name" value="Znf_PHD"/>
</dbReference>
<dbReference type="Gene3D" id="3.40.630.30">
    <property type="match status" value="1"/>
</dbReference>
<evidence type="ECO:0000256" key="1">
    <source>
        <dbReference type="ARBA" id="ARBA00022723"/>
    </source>
</evidence>
<dbReference type="PROSITE" id="PS51186">
    <property type="entry name" value="GNAT"/>
    <property type="match status" value="1"/>
</dbReference>
<evidence type="ECO:0000259" key="7">
    <source>
        <dbReference type="PROSITE" id="PS51186"/>
    </source>
</evidence>
<feature type="region of interest" description="Disordered" evidence="5">
    <location>
        <begin position="187"/>
        <end position="378"/>
    </location>
</feature>
<evidence type="ECO:0000259" key="6">
    <source>
        <dbReference type="PROSITE" id="PS50016"/>
    </source>
</evidence>
<organism evidence="8 9">
    <name type="scientific">Mucor velutinosus</name>
    <dbReference type="NCBI Taxonomy" id="708070"/>
    <lineage>
        <taxon>Eukaryota</taxon>
        <taxon>Fungi</taxon>
        <taxon>Fungi incertae sedis</taxon>
        <taxon>Mucoromycota</taxon>
        <taxon>Mucoromycotina</taxon>
        <taxon>Mucoromycetes</taxon>
        <taxon>Mucorales</taxon>
        <taxon>Mucorineae</taxon>
        <taxon>Mucoraceae</taxon>
        <taxon>Mucor</taxon>
    </lineage>
</organism>
<dbReference type="SMART" id="SM00249">
    <property type="entry name" value="PHD"/>
    <property type="match status" value="1"/>
</dbReference>
<protein>
    <recommendedName>
        <fullName evidence="10">N-acetyltransferase domain-containing protein</fullName>
    </recommendedName>
</protein>
<reference evidence="8 9" key="1">
    <citation type="submission" date="2022-11" db="EMBL/GenBank/DDBJ databases">
        <title>Mucor velutinosus strain NIH1002 WGS.</title>
        <authorList>
            <person name="Subramanian P."/>
            <person name="Mullikin J.C."/>
            <person name="Segre J.A."/>
            <person name="Zelazny A.M."/>
        </authorList>
    </citation>
    <scope>NUCLEOTIDE SEQUENCE [LARGE SCALE GENOMIC DNA]</scope>
    <source>
        <strain evidence="8 9">NIH1002</strain>
    </source>
</reference>
<feature type="compositionally biased region" description="Low complexity" evidence="5">
    <location>
        <begin position="360"/>
        <end position="378"/>
    </location>
</feature>
<dbReference type="RefSeq" id="XP_064676615.1">
    <property type="nucleotide sequence ID" value="XM_064827353.1"/>
</dbReference>
<gene>
    <name evidence="8" type="ORF">ATC70_008099</name>
</gene>
<dbReference type="InterPro" id="IPR053835">
    <property type="entry name" value="ASH2L-like_WH"/>
</dbReference>
<dbReference type="Gene3D" id="3.90.980.20">
    <property type="match status" value="1"/>
</dbReference>
<keyword evidence="3" id="KW-0862">Zinc</keyword>
<evidence type="ECO:0000256" key="5">
    <source>
        <dbReference type="SAM" id="MobiDB-lite"/>
    </source>
</evidence>
<evidence type="ECO:0008006" key="10">
    <source>
        <dbReference type="Google" id="ProtNLM"/>
    </source>
</evidence>
<feature type="domain" description="N-acetyltransferase" evidence="7">
    <location>
        <begin position="554"/>
        <end position="693"/>
    </location>
</feature>
<evidence type="ECO:0000256" key="2">
    <source>
        <dbReference type="ARBA" id="ARBA00022771"/>
    </source>
</evidence>
<dbReference type="AlphaFoldDB" id="A0AAN7D478"/>
<dbReference type="PROSITE" id="PS01359">
    <property type="entry name" value="ZF_PHD_1"/>
    <property type="match status" value="1"/>
</dbReference>
<dbReference type="InterPro" id="IPR011011">
    <property type="entry name" value="Znf_FYVE_PHD"/>
</dbReference>
<dbReference type="SUPFAM" id="SSF55729">
    <property type="entry name" value="Acyl-CoA N-acyltransferases (Nat)"/>
    <property type="match status" value="1"/>
</dbReference>
<dbReference type="InterPro" id="IPR019787">
    <property type="entry name" value="Znf_PHD-finger"/>
</dbReference>
<feature type="compositionally biased region" description="Low complexity" evidence="5">
    <location>
        <begin position="241"/>
        <end position="254"/>
    </location>
</feature>
<name>A0AAN7D478_9FUNG</name>
<dbReference type="GO" id="GO:0008270">
    <property type="term" value="F:zinc ion binding"/>
    <property type="evidence" value="ECO:0007669"/>
    <property type="project" value="UniProtKB-KW"/>
</dbReference>
<feature type="compositionally biased region" description="Basic and acidic residues" evidence="5">
    <location>
        <begin position="260"/>
        <end position="269"/>
    </location>
</feature>
<dbReference type="EMBL" id="JASEJX010000035">
    <property type="protein sequence ID" value="KAK4509949.1"/>
    <property type="molecule type" value="Genomic_DNA"/>
</dbReference>
<dbReference type="Pfam" id="PF21198">
    <property type="entry name" value="ASH2L-like_WH"/>
    <property type="match status" value="1"/>
</dbReference>
<dbReference type="InterPro" id="IPR000182">
    <property type="entry name" value="GNAT_dom"/>
</dbReference>
<sequence>MKKKFPYHLLGLTWNKEHTSNMENVYCYCGKGMKDNQPMLQCDQCKQWFHRSCIKCLPKPLLFGDTFGVFRCSVCNQAPETFQRKPSSWITIVHLVIYNLIRNAQLDNAKKPKKDRRDHFYFRWKEDVCAFIDDYWDYLCPEKQRTSAWHNTIASVLSTHSNIFLSGFEKFKQSAWWTLQKIEPPTASTANDKKAHTRVKPTLRKPLKRSSVQMDEKSLPATKKKKAKAAPVESDGDNDLMDLSSLSELSSAEESLSDFEDTKVKKEPSQEPTLPPTDKEAVSSPVSSVARESMDEETPTASTEPVRAKETTPVIKAELTSALRDDSFDPNTPPTSTAAPTPTPSALPTSSNIPNTPSQSAASTHNNSNINNSTSNPTLSPQDEWLLLQKLEHSSKKLPPAACRYKRKLGVRRLKRNLGIKLFDMDSQLIHLLRMPNHALEPIPKDTTIQPASNQQQVEQQQDNQLLLDKITWTPYTSSFASRLFGSIRQKNTLTRDEPWLSSWNGRKLRPFIRRDFQNKPKRMLLMGQIKACNGKPHKKGQEEPSGVVPGESIDYVYFQKEHLQQVNMLLSRSFWEGVDVSESLLFPEFSIVALYKRRVIGCAFMTPEAYITYFAVEPGWTNASIGQFMLYHLFQTAISKDITLHVSANNNAMILYQKFGFKPEEFIVNFYDKYLPTDSVFSKNAFFLRLRR</sequence>
<accession>A0AAN7D478</accession>
<dbReference type="PANTHER" id="PTHR20916:SF26">
    <property type="entry name" value="CYSTEINE-RICH PROTEIN 2-BINDING PROTEIN"/>
    <property type="match status" value="1"/>
</dbReference>
<dbReference type="InterPro" id="IPR019786">
    <property type="entry name" value="Zinc_finger_PHD-type_CS"/>
</dbReference>
<dbReference type="Pfam" id="PF13508">
    <property type="entry name" value="Acetyltransf_7"/>
    <property type="match status" value="1"/>
</dbReference>
<proteinExistence type="predicted"/>
<dbReference type="PANTHER" id="PTHR20916">
    <property type="entry name" value="CYSTEINE AND GLYCINE-RICH PROTEIN 2 BINDING PROTEIN"/>
    <property type="match status" value="1"/>
</dbReference>
<evidence type="ECO:0000313" key="9">
    <source>
        <dbReference type="Proteomes" id="UP001304243"/>
    </source>
</evidence>
<dbReference type="SUPFAM" id="SSF57903">
    <property type="entry name" value="FYVE/PHD zinc finger"/>
    <property type="match status" value="1"/>
</dbReference>
<comment type="caution">
    <text evidence="8">The sequence shown here is derived from an EMBL/GenBank/DDBJ whole genome shotgun (WGS) entry which is preliminary data.</text>
</comment>
<dbReference type="GO" id="GO:0004402">
    <property type="term" value="F:histone acetyltransferase activity"/>
    <property type="evidence" value="ECO:0007669"/>
    <property type="project" value="TreeGrafter"/>
</dbReference>
<dbReference type="InterPro" id="IPR016181">
    <property type="entry name" value="Acyl_CoA_acyltransferase"/>
</dbReference>
<dbReference type="PROSITE" id="PS50016">
    <property type="entry name" value="ZF_PHD_2"/>
    <property type="match status" value="1"/>
</dbReference>